<dbReference type="InterPro" id="IPR010359">
    <property type="entry name" value="IrrE_HExxH"/>
</dbReference>
<evidence type="ECO:0000259" key="1">
    <source>
        <dbReference type="Pfam" id="PF06114"/>
    </source>
</evidence>
<dbReference type="AlphaFoldDB" id="A0A168NRY7"/>
<dbReference type="Gene3D" id="1.10.10.2910">
    <property type="match status" value="1"/>
</dbReference>
<accession>A0A168NRY7</accession>
<sequence>MDDIVNKLIRKHKTNDPFAIAHNMNISIRFADLGSHTRGIYHRTLRRRFIILHNQLSPEWQRFICAHELGHDRLHKGINRFFIDEHSFFHAGKYERQANRFAVHLLTASDSLAPNECVQQFLQRNHIPEEVHPFYY</sequence>
<name>A0A168NRY7_9BACL</name>
<reference evidence="2 3" key="1">
    <citation type="submission" date="2016-03" db="EMBL/GenBank/DDBJ databases">
        <title>Draft genome sequence of Paenibacillus glacialis DSM 22343.</title>
        <authorList>
            <person name="Shin S.-K."/>
            <person name="Yi H."/>
        </authorList>
    </citation>
    <scope>NUCLEOTIDE SEQUENCE [LARGE SCALE GENOMIC DNA]</scope>
    <source>
        <strain evidence="2 3">DSM 22343</strain>
    </source>
</reference>
<evidence type="ECO:0000313" key="3">
    <source>
        <dbReference type="Proteomes" id="UP000076967"/>
    </source>
</evidence>
<dbReference type="Proteomes" id="UP000076967">
    <property type="component" value="Unassembled WGS sequence"/>
</dbReference>
<dbReference type="RefSeq" id="WP_068527577.1">
    <property type="nucleotide sequence ID" value="NZ_LVJH01000002.1"/>
</dbReference>
<proteinExistence type="predicted"/>
<dbReference type="Pfam" id="PF06114">
    <property type="entry name" value="Peptidase_M78"/>
    <property type="match status" value="1"/>
</dbReference>
<dbReference type="EMBL" id="LVJH01000002">
    <property type="protein sequence ID" value="OAB46068.1"/>
    <property type="molecule type" value="Genomic_DNA"/>
</dbReference>
<dbReference type="STRING" id="494026.PGLA_01335"/>
<dbReference type="OrthoDB" id="9816277at2"/>
<evidence type="ECO:0000313" key="2">
    <source>
        <dbReference type="EMBL" id="OAB46068.1"/>
    </source>
</evidence>
<feature type="domain" description="IrrE N-terminal-like" evidence="1">
    <location>
        <begin position="23"/>
        <end position="107"/>
    </location>
</feature>
<comment type="caution">
    <text evidence="2">The sequence shown here is derived from an EMBL/GenBank/DDBJ whole genome shotgun (WGS) entry which is preliminary data.</text>
</comment>
<gene>
    <name evidence="2" type="ORF">PGLA_01335</name>
</gene>
<organism evidence="2 3">
    <name type="scientific">Paenibacillus glacialis</name>
    <dbReference type="NCBI Taxonomy" id="494026"/>
    <lineage>
        <taxon>Bacteria</taxon>
        <taxon>Bacillati</taxon>
        <taxon>Bacillota</taxon>
        <taxon>Bacilli</taxon>
        <taxon>Bacillales</taxon>
        <taxon>Paenibacillaceae</taxon>
        <taxon>Paenibacillus</taxon>
    </lineage>
</organism>
<protein>
    <submittedName>
        <fullName evidence="2">Zinc peptidase</fullName>
    </submittedName>
</protein>
<keyword evidence="3" id="KW-1185">Reference proteome</keyword>